<dbReference type="HOGENOM" id="CLU_050518_0_0_10"/>
<dbReference type="EMBL" id="HG934468">
    <property type="protein sequence ID" value="CDN30600.1"/>
    <property type="molecule type" value="Genomic_DNA"/>
</dbReference>
<sequence>MDYYREYLDTLDDILFEFVSQKERFMLLGKTSANKAVKNTLWSKLILDGTREYYNKCRKQGVSVSELKSEILLLLSQKYGIADDDTAKLIHNDDFTNYDFLRQYKGTIVVFCMNARQIDLWIPIISQNDSSVLMLCNFDTEKSIFADGNFTVLELSFLSDRYIHNSYLERCFTAVFEYANLFTMLINVLKPQQVMVMEGCHFETEILAAVCRPQSIETVCYQQGWPSVMHTRFRDMGYDRFITWGEEFNELWRRYNPAVKFETGCYPYSICKCKIGNAVTFFLQAPIIISDDDYFDQLLQLARYIAIQHSNVIVLIREHPEYRLSTEQKLKFEQMNNVEFVSDIPLYEVFERTLISVSIFSSTIIESLVHNSIPFVLDPTTD</sequence>
<gene>
    <name evidence="1" type="ORF">BN938_0495</name>
</gene>
<dbReference type="OrthoDB" id="5319641at2"/>
<dbReference type="eggNOG" id="ENOG5032WU1">
    <property type="taxonomic scope" value="Bacteria"/>
</dbReference>
<evidence type="ECO:0000313" key="1">
    <source>
        <dbReference type="EMBL" id="CDN30600.1"/>
    </source>
</evidence>
<dbReference type="STRING" id="1433126.BN938_0495"/>
<protein>
    <recommendedName>
        <fullName evidence="3">Capsule polysaccharide biosynthesis protein</fullName>
    </recommendedName>
</protein>
<keyword evidence="2" id="KW-1185">Reference proteome</keyword>
<proteinExistence type="predicted"/>
<reference evidence="1 2" key="1">
    <citation type="journal article" date="2015" name="Genome Announc.">
        <title>Complete Genome Sequence of the Novel Leech Symbiont Mucinivorans hirudinis M3T.</title>
        <authorList>
            <person name="Nelson M.C."/>
            <person name="Bomar L."/>
            <person name="Graf J."/>
        </authorList>
    </citation>
    <scope>NUCLEOTIDE SEQUENCE [LARGE SCALE GENOMIC DNA]</scope>
    <source>
        <strain evidence="2">M3</strain>
    </source>
</reference>
<evidence type="ECO:0008006" key="3">
    <source>
        <dbReference type="Google" id="ProtNLM"/>
    </source>
</evidence>
<accession>A0A060R6H6</accession>
<name>A0A060R6H6_9BACT</name>
<dbReference type="AlphaFoldDB" id="A0A060R6H6"/>
<organism evidence="1 2">
    <name type="scientific">Mucinivorans hirudinis</name>
    <dbReference type="NCBI Taxonomy" id="1433126"/>
    <lineage>
        <taxon>Bacteria</taxon>
        <taxon>Pseudomonadati</taxon>
        <taxon>Bacteroidota</taxon>
        <taxon>Bacteroidia</taxon>
        <taxon>Bacteroidales</taxon>
        <taxon>Rikenellaceae</taxon>
        <taxon>Mucinivorans</taxon>
    </lineage>
</organism>
<dbReference type="Proteomes" id="UP000027616">
    <property type="component" value="Chromosome I"/>
</dbReference>
<evidence type="ECO:0000313" key="2">
    <source>
        <dbReference type="Proteomes" id="UP000027616"/>
    </source>
</evidence>
<dbReference type="KEGG" id="rbc:BN938_0495"/>